<dbReference type="SMART" id="SM00710">
    <property type="entry name" value="PbH1"/>
    <property type="match status" value="7"/>
</dbReference>
<reference evidence="3 4" key="1">
    <citation type="submission" date="2020-03" db="EMBL/GenBank/DDBJ databases">
        <title>Whole genome shotgun sequence of Phytohabitans suffuscus NBRC 105367.</title>
        <authorList>
            <person name="Komaki H."/>
            <person name="Tamura T."/>
        </authorList>
    </citation>
    <scope>NUCLEOTIDE SEQUENCE [LARGE SCALE GENOMIC DNA]</scope>
    <source>
        <strain evidence="3 4">NBRC 105367</strain>
    </source>
</reference>
<dbReference type="InterPro" id="IPR039448">
    <property type="entry name" value="Beta_helix"/>
</dbReference>
<dbReference type="Proteomes" id="UP000503011">
    <property type="component" value="Chromosome"/>
</dbReference>
<sequence>MAFGVPAALGLAGAVALRPGVAVAAQPPVGYVPAAELGIAPANSAAANRANLVAALADSAVCVVFAPGDYLVDNGGPQLTVAGFSGHLLMQPGARFVFTSATTRGIVFRGGTGAHLYGVSTAFAARPAVRHDAQECLLFENCVDTHVESLRIDGSAAAGLLFYRCVRPVVAGALIANTMADGLHFANCRAARADRVTTVDTGDDGVAFYNDANGPDETGAFATHISVTNSRSRGIAVTGQSGVTVCGATVDNTVGHGLYCAYEAPWHTRVPTNVHFEQVRVRRGGAWTAAPGGGGNSGLRIVDAAGVTVTDIHIEAPGANGLYASGSTAALSGVLVTGTTRNGVLLQNGRYTVDRLTVDGADSAALSANGCERLEYGSVTARNTSRTSTLRRAVVVENTAYVFGERIWVRDDQPTATGYTVGAYGTQRGSLGTIVDQVDSRDVVVDNPSGLAYTRI</sequence>
<evidence type="ECO:0000313" key="4">
    <source>
        <dbReference type="Proteomes" id="UP000503011"/>
    </source>
</evidence>
<proteinExistence type="predicted"/>
<name>A0A6F8YXG8_9ACTN</name>
<dbReference type="EMBL" id="AP022871">
    <property type="protein sequence ID" value="BCB90792.1"/>
    <property type="molecule type" value="Genomic_DNA"/>
</dbReference>
<dbReference type="InterPro" id="IPR012334">
    <property type="entry name" value="Pectin_lyas_fold"/>
</dbReference>
<accession>A0A6F8YXG8</accession>
<gene>
    <name evidence="3" type="ORF">Psuf_081050</name>
</gene>
<dbReference type="InterPro" id="IPR006626">
    <property type="entry name" value="PbH1"/>
</dbReference>
<dbReference type="SUPFAM" id="SSF51126">
    <property type="entry name" value="Pectin lyase-like"/>
    <property type="match status" value="2"/>
</dbReference>
<dbReference type="KEGG" id="psuu:Psuf_081050"/>
<evidence type="ECO:0000313" key="3">
    <source>
        <dbReference type="EMBL" id="BCB90792.1"/>
    </source>
</evidence>
<dbReference type="InterPro" id="IPR011050">
    <property type="entry name" value="Pectin_lyase_fold/virulence"/>
</dbReference>
<protein>
    <recommendedName>
        <fullName evidence="2">Right handed beta helix domain-containing protein</fullName>
    </recommendedName>
</protein>
<organism evidence="3 4">
    <name type="scientific">Phytohabitans suffuscus</name>
    <dbReference type="NCBI Taxonomy" id="624315"/>
    <lineage>
        <taxon>Bacteria</taxon>
        <taxon>Bacillati</taxon>
        <taxon>Actinomycetota</taxon>
        <taxon>Actinomycetes</taxon>
        <taxon>Micromonosporales</taxon>
        <taxon>Micromonosporaceae</taxon>
    </lineage>
</organism>
<evidence type="ECO:0000256" key="1">
    <source>
        <dbReference type="SAM" id="SignalP"/>
    </source>
</evidence>
<feature type="signal peptide" evidence="1">
    <location>
        <begin position="1"/>
        <end position="24"/>
    </location>
</feature>
<dbReference type="AlphaFoldDB" id="A0A6F8YXG8"/>
<dbReference type="Gene3D" id="2.160.20.10">
    <property type="entry name" value="Single-stranded right-handed beta-helix, Pectin lyase-like"/>
    <property type="match status" value="1"/>
</dbReference>
<keyword evidence="1" id="KW-0732">Signal</keyword>
<feature type="chain" id="PRO_5026288665" description="Right handed beta helix domain-containing protein" evidence="1">
    <location>
        <begin position="25"/>
        <end position="456"/>
    </location>
</feature>
<reference evidence="3 4" key="2">
    <citation type="submission" date="2020-03" db="EMBL/GenBank/DDBJ databases">
        <authorList>
            <person name="Ichikawa N."/>
            <person name="Kimura A."/>
            <person name="Kitahashi Y."/>
            <person name="Uohara A."/>
        </authorList>
    </citation>
    <scope>NUCLEOTIDE SEQUENCE [LARGE SCALE GENOMIC DNA]</scope>
    <source>
        <strain evidence="3 4">NBRC 105367</strain>
    </source>
</reference>
<evidence type="ECO:0000259" key="2">
    <source>
        <dbReference type="Pfam" id="PF13229"/>
    </source>
</evidence>
<dbReference type="Pfam" id="PF13229">
    <property type="entry name" value="Beta_helix"/>
    <property type="match status" value="1"/>
</dbReference>
<keyword evidence="4" id="KW-1185">Reference proteome</keyword>
<feature type="domain" description="Right handed beta helix" evidence="2">
    <location>
        <begin position="173"/>
        <end position="329"/>
    </location>
</feature>